<feature type="transmembrane region" description="Helical" evidence="1">
    <location>
        <begin position="105"/>
        <end position="127"/>
    </location>
</feature>
<dbReference type="Pfam" id="PF14808">
    <property type="entry name" value="TMEM164"/>
    <property type="match status" value="1"/>
</dbReference>
<dbReference type="KEGG" id="aia:AWH56_023505"/>
<feature type="transmembrane region" description="Helical" evidence="1">
    <location>
        <begin position="165"/>
        <end position="189"/>
    </location>
</feature>
<protein>
    <submittedName>
        <fullName evidence="3">TIGR02206 family membrane protein</fullName>
    </submittedName>
</protein>
<evidence type="ECO:0000313" key="2">
    <source>
        <dbReference type="EMBL" id="OIJ12156.1"/>
    </source>
</evidence>
<proteinExistence type="predicted"/>
<dbReference type="Proteomes" id="UP000180175">
    <property type="component" value="Chromosome"/>
</dbReference>
<feature type="transmembrane region" description="Helical" evidence="1">
    <location>
        <begin position="209"/>
        <end position="230"/>
    </location>
</feature>
<evidence type="ECO:0000256" key="1">
    <source>
        <dbReference type="SAM" id="Phobius"/>
    </source>
</evidence>
<dbReference type="AlphaFoldDB" id="A0A1S2LIE7"/>
<feature type="transmembrane region" description="Helical" evidence="1">
    <location>
        <begin position="79"/>
        <end position="98"/>
    </location>
</feature>
<reference evidence="3 4" key="2">
    <citation type="journal article" date="2017" name="Genome Announc.">
        <title>Draft Genome Sequences of Four Alkaliphilic Bacteria Belonging to the Anaerobacillus Genus.</title>
        <authorList>
            <person name="Bassil N.M."/>
            <person name="Lloyd J.R."/>
        </authorList>
    </citation>
    <scope>NUCLEOTIDE SEQUENCE [LARGE SCALE GENOMIC DNA]</scope>
    <source>
        <strain evidence="3 4">NB2006</strain>
    </source>
</reference>
<keyword evidence="4" id="KW-1185">Reference proteome</keyword>
<dbReference type="InterPro" id="IPR011737">
    <property type="entry name" value="CHP02206_TP0381"/>
</dbReference>
<dbReference type="NCBIfam" id="TIGR02206">
    <property type="entry name" value="intg_mem_TP0381"/>
    <property type="match status" value="1"/>
</dbReference>
<dbReference type="EMBL" id="LQXD01000129">
    <property type="protein sequence ID" value="OIJ12156.1"/>
    <property type="molecule type" value="Genomic_DNA"/>
</dbReference>
<keyword evidence="1" id="KW-0472">Membrane</keyword>
<feature type="transmembrane region" description="Helical" evidence="1">
    <location>
        <begin position="16"/>
        <end position="38"/>
    </location>
</feature>
<organism evidence="2 4">
    <name type="scientific">Anaerobacillus isosaccharinicus</name>
    <dbReference type="NCBI Taxonomy" id="1532552"/>
    <lineage>
        <taxon>Bacteria</taxon>
        <taxon>Bacillati</taxon>
        <taxon>Bacillota</taxon>
        <taxon>Bacilli</taxon>
        <taxon>Bacillales</taxon>
        <taxon>Bacillaceae</taxon>
        <taxon>Anaerobacillus</taxon>
    </lineage>
</organism>
<keyword evidence="1" id="KW-1133">Transmembrane helix</keyword>
<evidence type="ECO:0000313" key="3">
    <source>
        <dbReference type="EMBL" id="QOY35604.1"/>
    </source>
</evidence>
<feature type="transmembrane region" description="Helical" evidence="1">
    <location>
        <begin position="50"/>
        <end position="73"/>
    </location>
</feature>
<reference evidence="3 4" key="3">
    <citation type="journal article" date="2019" name="Int. J. Syst. Evol. Microbiol.">
        <title>Anaerobacillus isosaccharinicus sp. nov., an alkaliphilic bacterium which degrades isosaccharinic acid.</title>
        <authorList>
            <person name="Bassil N.M."/>
            <person name="Lloyd J.R."/>
        </authorList>
    </citation>
    <scope>NUCLEOTIDE SEQUENCE [LARGE SCALE GENOMIC DNA]</scope>
    <source>
        <strain evidence="3 4">NB2006</strain>
    </source>
</reference>
<name>A0A1S2LIE7_9BACI</name>
<keyword evidence="1" id="KW-0812">Transmembrane</keyword>
<dbReference type="RefSeq" id="WP_071317733.1">
    <property type="nucleotide sequence ID" value="NZ_CP063356.2"/>
</dbReference>
<reference evidence="3" key="4">
    <citation type="submission" date="2020-10" db="EMBL/GenBank/DDBJ databases">
        <authorList>
            <person name="Bassil N.M."/>
            <person name="Lloyd J.R."/>
        </authorList>
    </citation>
    <scope>NUCLEOTIDE SEQUENCE</scope>
    <source>
        <strain evidence="3">NB2006</strain>
    </source>
</reference>
<dbReference type="OrthoDB" id="9813172at2"/>
<feature type="transmembrane region" description="Helical" evidence="1">
    <location>
        <begin position="133"/>
        <end position="153"/>
    </location>
</feature>
<gene>
    <name evidence="3" type="ORF">AWH56_023505</name>
    <name evidence="2" type="ORF">AWH56_14380</name>
</gene>
<sequence>MKPFIFNPGEHIERNLFLSVEHLMALYLFGALIFWLYLYRHHSFMRQTRWILFGTLIISEIGLIIWSIVNGLWDIRYNLPLHLCTISLLSSSFMLATNSHRVFEIIYIFGIGGAFQAIITPELFYTFPHFRFLHYFIAHFAIILAILYMIWVCNFTITIYSAIKAFFVLNGIAVVAFIVNHLTGANYMFLARKPATPSLLDWLGPYPWYIIQLELIVIIVFGLLCVPFYFKNWFYMRFK</sequence>
<reference evidence="2 4" key="1">
    <citation type="submission" date="2016-10" db="EMBL/GenBank/DDBJ databases">
        <title>Draft genome sequences of four alkaliphilic bacteria belonging to the Anaerobacillus genus.</title>
        <authorList>
            <person name="Bassil N.M."/>
            <person name="Lloyd J.R."/>
        </authorList>
    </citation>
    <scope>NUCLEOTIDE SEQUENCE [LARGE SCALE GENOMIC DNA]</scope>
    <source>
        <strain evidence="2 4">NB2006</strain>
    </source>
</reference>
<evidence type="ECO:0000313" key="4">
    <source>
        <dbReference type="Proteomes" id="UP000180175"/>
    </source>
</evidence>
<dbReference type="EMBL" id="CP063356">
    <property type="protein sequence ID" value="QOY35604.1"/>
    <property type="molecule type" value="Genomic_DNA"/>
</dbReference>
<accession>A0A1S2LIE7</accession>